<sequence>MAATPGDKIRKLTLLSAAQASDPQEFQAAQLIAQSWRQLGLDVDVRGLPRPQLSDVVWNNRTKWDMTMWRMVGRPERSDPDEFTFNLYNPATIETGYNFIAYNNPDFQKIAQAQRAETDREARRKLLYEAQDVINRDQPYLFLVYPKNVLAYDQSVWKPESVVEQSGIGIRCFWTFLRAEPAGAKRDMICNAAESMIAINPLYISGAIDSWVTELVWDRLMRVGPDGLPQPWAAEKVTQVDPTTIDVVLRAGQKWHDGKPVTVEDVVFSFEAPATSDKSPMYKPFVGNIASVKATDDRTVRFVLKTPSAAFTTSTLAKINLVPKHVWAPILKGLEGKPENAETVQEEQPVGSGPFKVARFKLNEEIVLEANPDYWEKPKMDRWILRIITNTGAALGMLPRGELNFLTDYRGDPKLLTDMAKQNPNISVVATTDMGFRFVAPNERRQPFDDARFRRALSLAINRQLMAAAAWNGFATPANSFVSPALPYWSKPGINDLKADMSEAKKLLEEAGYVVVRGKLHYPEGVKETLDAS</sequence>
<evidence type="ECO:0000256" key="3">
    <source>
        <dbReference type="ARBA" id="ARBA00022729"/>
    </source>
</evidence>
<dbReference type="GO" id="GO:0015833">
    <property type="term" value="P:peptide transport"/>
    <property type="evidence" value="ECO:0007669"/>
    <property type="project" value="TreeGrafter"/>
</dbReference>
<gene>
    <name evidence="5" type="ORF">E0493_15580</name>
</gene>
<organism evidence="5 6">
    <name type="scientific">Teichococcus coralli</name>
    <dbReference type="NCBI Taxonomy" id="2545983"/>
    <lineage>
        <taxon>Bacteria</taxon>
        <taxon>Pseudomonadati</taxon>
        <taxon>Pseudomonadota</taxon>
        <taxon>Alphaproteobacteria</taxon>
        <taxon>Acetobacterales</taxon>
        <taxon>Roseomonadaceae</taxon>
        <taxon>Roseomonas</taxon>
    </lineage>
</organism>
<reference evidence="5 6" key="1">
    <citation type="submission" date="2019-03" db="EMBL/GenBank/DDBJ databases">
        <title>Roseomonas sp. a novel Roseomonas species isolated from Sea whip Gorgonian.</title>
        <authorList>
            <person name="Li F."/>
            <person name="Pan X."/>
            <person name="Huang S."/>
            <person name="Li Z."/>
            <person name="Meng B."/>
        </authorList>
    </citation>
    <scope>NUCLEOTIDE SEQUENCE [LARGE SCALE GENOMIC DNA]</scope>
    <source>
        <strain evidence="5 6">M0104</strain>
    </source>
</reference>
<accession>A0A845BAZ4</accession>
<dbReference type="InterPro" id="IPR039424">
    <property type="entry name" value="SBP_5"/>
</dbReference>
<comment type="caution">
    <text evidence="5">The sequence shown here is derived from an EMBL/GenBank/DDBJ whole genome shotgun (WGS) entry which is preliminary data.</text>
</comment>
<dbReference type="Gene3D" id="3.10.105.10">
    <property type="entry name" value="Dipeptide-binding Protein, Domain 3"/>
    <property type="match status" value="2"/>
</dbReference>
<keyword evidence="3" id="KW-0732">Signal</keyword>
<proteinExistence type="inferred from homology"/>
<dbReference type="Proteomes" id="UP000460715">
    <property type="component" value="Unassembled WGS sequence"/>
</dbReference>
<evidence type="ECO:0000313" key="5">
    <source>
        <dbReference type="EMBL" id="MXP64773.1"/>
    </source>
</evidence>
<dbReference type="PANTHER" id="PTHR30290:SF38">
    <property type="entry name" value="D,D-DIPEPTIDE-BINDING PERIPLASMIC PROTEIN DDPA-RELATED"/>
    <property type="match status" value="1"/>
</dbReference>
<dbReference type="OrthoDB" id="9801912at2"/>
<comment type="similarity">
    <text evidence="2">Belongs to the bacterial solute-binding protein 5 family.</text>
</comment>
<dbReference type="AlphaFoldDB" id="A0A845BAZ4"/>
<name>A0A845BAZ4_9PROT</name>
<comment type="subcellular location">
    <subcellularLocation>
        <location evidence="1">Periplasm</location>
    </subcellularLocation>
</comment>
<dbReference type="InterPro" id="IPR000914">
    <property type="entry name" value="SBP_5_dom"/>
</dbReference>
<dbReference type="SUPFAM" id="SSF53850">
    <property type="entry name" value="Periplasmic binding protein-like II"/>
    <property type="match status" value="2"/>
</dbReference>
<dbReference type="GO" id="GO:1904680">
    <property type="term" value="F:peptide transmembrane transporter activity"/>
    <property type="evidence" value="ECO:0007669"/>
    <property type="project" value="TreeGrafter"/>
</dbReference>
<dbReference type="Pfam" id="PF00496">
    <property type="entry name" value="SBP_bac_5"/>
    <property type="match status" value="1"/>
</dbReference>
<dbReference type="EMBL" id="SNVJ01000014">
    <property type="protein sequence ID" value="MXP64773.1"/>
    <property type="molecule type" value="Genomic_DNA"/>
</dbReference>
<dbReference type="Gene3D" id="3.40.190.10">
    <property type="entry name" value="Periplasmic binding protein-like II"/>
    <property type="match status" value="2"/>
</dbReference>
<dbReference type="PANTHER" id="PTHR30290">
    <property type="entry name" value="PERIPLASMIC BINDING COMPONENT OF ABC TRANSPORTER"/>
    <property type="match status" value="1"/>
</dbReference>
<evidence type="ECO:0000256" key="1">
    <source>
        <dbReference type="ARBA" id="ARBA00004418"/>
    </source>
</evidence>
<protein>
    <submittedName>
        <fullName evidence="5">Twin-arginine translocation pathway signal protein</fullName>
    </submittedName>
</protein>
<evidence type="ECO:0000259" key="4">
    <source>
        <dbReference type="Pfam" id="PF00496"/>
    </source>
</evidence>
<evidence type="ECO:0000256" key="2">
    <source>
        <dbReference type="ARBA" id="ARBA00005695"/>
    </source>
</evidence>
<evidence type="ECO:0000313" key="6">
    <source>
        <dbReference type="Proteomes" id="UP000460715"/>
    </source>
</evidence>
<keyword evidence="6" id="KW-1185">Reference proteome</keyword>
<feature type="domain" description="Solute-binding protein family 5" evidence="4">
    <location>
        <begin position="229"/>
        <end position="516"/>
    </location>
</feature>
<dbReference type="CDD" id="cd00995">
    <property type="entry name" value="PBP2_NikA_DppA_OppA_like"/>
    <property type="match status" value="1"/>
</dbReference>